<evidence type="ECO:0000259" key="4">
    <source>
        <dbReference type="Pfam" id="PF00534"/>
    </source>
</evidence>
<keyword evidence="2" id="KW-0328">Glycosyltransferase</keyword>
<evidence type="ECO:0000313" key="6">
    <source>
        <dbReference type="EMBL" id="TFD80581.1"/>
    </source>
</evidence>
<comment type="caution">
    <text evidence="6">The sequence shown here is derived from an EMBL/GenBank/DDBJ whole genome shotgun (WGS) entry which is preliminary data.</text>
</comment>
<protein>
    <recommendedName>
        <fullName evidence="1">D-inositol 3-phosphate glycosyltransferase</fullName>
    </recommendedName>
</protein>
<evidence type="ECO:0000259" key="5">
    <source>
        <dbReference type="Pfam" id="PF13579"/>
    </source>
</evidence>
<feature type="domain" description="Glycosyl transferase family 1" evidence="4">
    <location>
        <begin position="226"/>
        <end position="382"/>
    </location>
</feature>
<evidence type="ECO:0000256" key="3">
    <source>
        <dbReference type="ARBA" id="ARBA00022679"/>
    </source>
</evidence>
<name>A0A4R9BE05_9MICO</name>
<dbReference type="Pfam" id="PF00534">
    <property type="entry name" value="Glycos_transf_1"/>
    <property type="match status" value="1"/>
</dbReference>
<dbReference type="PANTHER" id="PTHR45947">
    <property type="entry name" value="SULFOQUINOVOSYL TRANSFERASE SQD2"/>
    <property type="match status" value="1"/>
</dbReference>
<accession>A0A4R9BE05</accession>
<dbReference type="CDD" id="cd03794">
    <property type="entry name" value="GT4_WbuB-like"/>
    <property type="match status" value="1"/>
</dbReference>
<dbReference type="AlphaFoldDB" id="A0A4R9BE05"/>
<dbReference type="GO" id="GO:1901137">
    <property type="term" value="P:carbohydrate derivative biosynthetic process"/>
    <property type="evidence" value="ECO:0007669"/>
    <property type="project" value="UniProtKB-ARBA"/>
</dbReference>
<dbReference type="Pfam" id="PF13579">
    <property type="entry name" value="Glyco_trans_4_4"/>
    <property type="match status" value="1"/>
</dbReference>
<dbReference type="InterPro" id="IPR050194">
    <property type="entry name" value="Glycosyltransferase_grp1"/>
</dbReference>
<dbReference type="InterPro" id="IPR001296">
    <property type="entry name" value="Glyco_trans_1"/>
</dbReference>
<dbReference type="Proteomes" id="UP000298313">
    <property type="component" value="Unassembled WGS sequence"/>
</dbReference>
<dbReference type="InterPro" id="IPR028098">
    <property type="entry name" value="Glyco_trans_4-like_N"/>
</dbReference>
<dbReference type="EMBL" id="SOHH01000043">
    <property type="protein sequence ID" value="TFD80581.1"/>
    <property type="molecule type" value="Genomic_DNA"/>
</dbReference>
<dbReference type="SUPFAM" id="SSF53756">
    <property type="entry name" value="UDP-Glycosyltransferase/glycogen phosphorylase"/>
    <property type="match status" value="1"/>
</dbReference>
<evidence type="ECO:0000256" key="1">
    <source>
        <dbReference type="ARBA" id="ARBA00021292"/>
    </source>
</evidence>
<reference evidence="6 7" key="1">
    <citation type="submission" date="2019-03" db="EMBL/GenBank/DDBJ databases">
        <title>Genomics of glacier-inhabiting Cryobacterium strains.</title>
        <authorList>
            <person name="Liu Q."/>
            <person name="Xin Y.-H."/>
        </authorList>
    </citation>
    <scope>NUCLEOTIDE SEQUENCE [LARGE SCALE GENOMIC DNA]</scope>
    <source>
        <strain evidence="6 7">Hh4</strain>
    </source>
</reference>
<gene>
    <name evidence="6" type="ORF">E3T48_04890</name>
</gene>
<proteinExistence type="predicted"/>
<organism evidence="6 7">
    <name type="scientific">Cryobacterium fucosi</name>
    <dbReference type="NCBI Taxonomy" id="1259157"/>
    <lineage>
        <taxon>Bacteria</taxon>
        <taxon>Bacillati</taxon>
        <taxon>Actinomycetota</taxon>
        <taxon>Actinomycetes</taxon>
        <taxon>Micrococcales</taxon>
        <taxon>Microbacteriaceae</taxon>
        <taxon>Cryobacterium</taxon>
    </lineage>
</organism>
<keyword evidence="3 6" id="KW-0808">Transferase</keyword>
<keyword evidence="7" id="KW-1185">Reference proteome</keyword>
<dbReference type="OrthoDB" id="3180470at2"/>
<evidence type="ECO:0000313" key="7">
    <source>
        <dbReference type="Proteomes" id="UP000298313"/>
    </source>
</evidence>
<dbReference type="GO" id="GO:0016758">
    <property type="term" value="F:hexosyltransferase activity"/>
    <property type="evidence" value="ECO:0007669"/>
    <property type="project" value="TreeGrafter"/>
</dbReference>
<evidence type="ECO:0000256" key="2">
    <source>
        <dbReference type="ARBA" id="ARBA00022676"/>
    </source>
</evidence>
<dbReference type="PANTHER" id="PTHR45947:SF3">
    <property type="entry name" value="SULFOQUINOVOSYL TRANSFERASE SQD2"/>
    <property type="match status" value="1"/>
</dbReference>
<dbReference type="Gene3D" id="3.40.50.2000">
    <property type="entry name" value="Glycogen Phosphorylase B"/>
    <property type="match status" value="2"/>
</dbReference>
<feature type="domain" description="Glycosyltransferase subfamily 4-like N-terminal" evidence="5">
    <location>
        <begin position="23"/>
        <end position="204"/>
    </location>
</feature>
<sequence length="414" mass="45330">MRKVKILIVSQYYPPEFALIPSELAEQLSTRGHSVRVLTGFPNYPQGKLYAGFKQSWRHTEMQGEVLVRRVPMFIDHSQNGFARFANYLSFAFGAAMATSFARGTDVVYVYATQMTAAAAPQLWRRILGIPYVLHVQDLWPESITGSSIVRSGKVKKLVDRLLGPWLSSVYRCSAGVIAIAPTMRSILAERGVPDEKLHTVFNWAVDSAEVVRGSQEATCAGGLCVIYAGNVGDLQDLETALEAARMVQDLQGFRLVIVGTGVAEKRLRRIAAESDIGNVEFRGRVDPVNMSAIYEESDFQLVTLKDMPIFRGTIPSKLQGSLSKGVPIITNVAGDTTTIVGEEGVGFTAPPEDALALAQVFRNAHSLPDEARKELSRRSRELYLRSMSARAGVDAIEGVLQVATHGENNRGIS</sequence>